<dbReference type="EMBL" id="ACLR01000120">
    <property type="protein sequence ID" value="EEK16990.1"/>
    <property type="molecule type" value="Genomic_DNA"/>
</dbReference>
<dbReference type="Pfam" id="PF00534">
    <property type="entry name" value="Glycos_transf_1"/>
    <property type="match status" value="1"/>
</dbReference>
<dbReference type="Gene3D" id="3.40.50.2000">
    <property type="entry name" value="Glycogen Phosphorylase B"/>
    <property type="match status" value="2"/>
</dbReference>
<accession>C2MB57</accession>
<dbReference type="PANTHER" id="PTHR45947">
    <property type="entry name" value="SULFOQUINOVOSYL TRANSFERASE SQD2"/>
    <property type="match status" value="1"/>
</dbReference>
<dbReference type="InterPro" id="IPR001296">
    <property type="entry name" value="Glyco_trans_1"/>
</dbReference>
<feature type="domain" description="Glycosyltransferase subfamily 4-like N-terminal" evidence="2">
    <location>
        <begin position="16"/>
        <end position="183"/>
    </location>
</feature>
<dbReference type="Pfam" id="PF13439">
    <property type="entry name" value="Glyco_transf_4"/>
    <property type="match status" value="1"/>
</dbReference>
<dbReference type="OrthoDB" id="9790710at2"/>
<dbReference type="AlphaFoldDB" id="C2MB57"/>
<protein>
    <submittedName>
        <fullName evidence="3">Glycosyltransferase, group 1 family protein</fullName>
        <ecNumber evidence="3">2.4.-.-</ecNumber>
    </submittedName>
</protein>
<name>C2MB57_9PORP</name>
<evidence type="ECO:0000313" key="3">
    <source>
        <dbReference type="EMBL" id="EEK16990.1"/>
    </source>
</evidence>
<dbReference type="STRING" id="596327.PORUE0001_0103"/>
<organism evidence="3 4">
    <name type="scientific">Porphyromonas uenonis 60-3</name>
    <dbReference type="NCBI Taxonomy" id="596327"/>
    <lineage>
        <taxon>Bacteria</taxon>
        <taxon>Pseudomonadati</taxon>
        <taxon>Bacteroidota</taxon>
        <taxon>Bacteroidia</taxon>
        <taxon>Bacteroidales</taxon>
        <taxon>Porphyromonadaceae</taxon>
        <taxon>Porphyromonas</taxon>
    </lineage>
</organism>
<comment type="caution">
    <text evidence="3">The sequence shown here is derived from an EMBL/GenBank/DDBJ whole genome shotgun (WGS) entry which is preliminary data.</text>
</comment>
<dbReference type="eggNOG" id="COG0438">
    <property type="taxonomic scope" value="Bacteria"/>
</dbReference>
<dbReference type="PANTHER" id="PTHR45947:SF14">
    <property type="entry name" value="SLL1723 PROTEIN"/>
    <property type="match status" value="1"/>
</dbReference>
<gene>
    <name evidence="3" type="ORF">PORUE0001_0103</name>
</gene>
<keyword evidence="3" id="KW-0328">Glycosyltransferase</keyword>
<evidence type="ECO:0000259" key="1">
    <source>
        <dbReference type="Pfam" id="PF00534"/>
    </source>
</evidence>
<sequence length="369" mass="41794">MNIAFFNWYAIDLLFSGIEKVSHRVATALEERGHHLCYVCVDSWGKTALQKNTFILPNASKIEAEENRIALRDFLRSHDVSVLVSHSAYSRRLAGMLREATYEAGAKLVQVLHTTPDSYHYRYWQCKVVNRAVRAFMNRKWGNSWSKIYSLSDAFVVLCQPSAEFITRIAHIQDPSKFAVIHNANTYLPTELAPAYDKEPIVLYVGRLVKGKGIEHIPTIWRQVSAQHPDWRLVVLGDGPYRATLEKAQLANCDILGTQEPKPYYERAAISILTSNAEGWSMVLTEAMQHGVVPVAFDSFLATGVVLDEGRAGVLVPPFDLNLFAQEVSSLIADSDRRTAMAEHARRYVQAFDIDHIIADWERLFERLS</sequence>
<evidence type="ECO:0000313" key="4">
    <source>
        <dbReference type="Proteomes" id="UP000003303"/>
    </source>
</evidence>
<dbReference type="GO" id="GO:0016757">
    <property type="term" value="F:glycosyltransferase activity"/>
    <property type="evidence" value="ECO:0007669"/>
    <property type="project" value="UniProtKB-KW"/>
</dbReference>
<keyword evidence="3" id="KW-0808">Transferase</keyword>
<dbReference type="SUPFAM" id="SSF53756">
    <property type="entry name" value="UDP-Glycosyltransferase/glycogen phosphorylase"/>
    <property type="match status" value="1"/>
</dbReference>
<proteinExistence type="predicted"/>
<reference evidence="3 4" key="1">
    <citation type="submission" date="2009-04" db="EMBL/GenBank/DDBJ databases">
        <authorList>
            <person name="Sebastian Y."/>
            <person name="Madupu R."/>
            <person name="Durkin A.S."/>
            <person name="Torralba M."/>
            <person name="Methe B."/>
            <person name="Sutton G.G."/>
            <person name="Strausberg R.L."/>
            <person name="Nelson K.E."/>
        </authorList>
    </citation>
    <scope>NUCLEOTIDE SEQUENCE [LARGE SCALE GENOMIC DNA]</scope>
    <source>
        <strain evidence="3 4">60-3</strain>
    </source>
</reference>
<dbReference type="RefSeq" id="WP_007365136.1">
    <property type="nucleotide sequence ID" value="NZ_ACLR01000120.1"/>
</dbReference>
<dbReference type="EC" id="2.4.-.-" evidence="3"/>
<feature type="domain" description="Glycosyl transferase family 1" evidence="1">
    <location>
        <begin position="195"/>
        <end position="347"/>
    </location>
</feature>
<dbReference type="InterPro" id="IPR028098">
    <property type="entry name" value="Glyco_trans_4-like_N"/>
</dbReference>
<dbReference type="Proteomes" id="UP000003303">
    <property type="component" value="Unassembled WGS sequence"/>
</dbReference>
<keyword evidence="4" id="KW-1185">Reference proteome</keyword>
<dbReference type="InterPro" id="IPR050194">
    <property type="entry name" value="Glycosyltransferase_grp1"/>
</dbReference>
<evidence type="ECO:0000259" key="2">
    <source>
        <dbReference type="Pfam" id="PF13439"/>
    </source>
</evidence>